<keyword evidence="2" id="KW-1185">Reference proteome</keyword>
<dbReference type="EMBL" id="BAAABZ010000002">
    <property type="protein sequence ID" value="GAA0506555.1"/>
    <property type="molecule type" value="Genomic_DNA"/>
</dbReference>
<evidence type="ECO:0000313" key="1">
    <source>
        <dbReference type="EMBL" id="GAA0506555.1"/>
    </source>
</evidence>
<organism evidence="1 2">
    <name type="scientific">Streptomyces mordarskii</name>
    <dbReference type="NCBI Taxonomy" id="1226758"/>
    <lineage>
        <taxon>Bacteria</taxon>
        <taxon>Bacillati</taxon>
        <taxon>Actinomycetota</taxon>
        <taxon>Actinomycetes</taxon>
        <taxon>Kitasatosporales</taxon>
        <taxon>Streptomycetaceae</taxon>
        <taxon>Streptomyces</taxon>
    </lineage>
</organism>
<protein>
    <submittedName>
        <fullName evidence="1">Uncharacterized protein</fullName>
    </submittedName>
</protein>
<proteinExistence type="predicted"/>
<accession>A0ABN1BVM2</accession>
<dbReference type="Proteomes" id="UP001501576">
    <property type="component" value="Unassembled WGS sequence"/>
</dbReference>
<comment type="caution">
    <text evidence="1">The sequence shown here is derived from an EMBL/GenBank/DDBJ whole genome shotgun (WGS) entry which is preliminary data.</text>
</comment>
<name>A0ABN1BVM2_9ACTN</name>
<reference evidence="1 2" key="1">
    <citation type="journal article" date="2019" name="Int. J. Syst. Evol. Microbiol.">
        <title>The Global Catalogue of Microorganisms (GCM) 10K type strain sequencing project: providing services to taxonomists for standard genome sequencing and annotation.</title>
        <authorList>
            <consortium name="The Broad Institute Genomics Platform"/>
            <consortium name="The Broad Institute Genome Sequencing Center for Infectious Disease"/>
            <person name="Wu L."/>
            <person name="Ma J."/>
        </authorList>
    </citation>
    <scope>NUCLEOTIDE SEQUENCE [LARGE SCALE GENOMIC DNA]</scope>
    <source>
        <strain evidence="1 2">JCM 5052</strain>
    </source>
</reference>
<evidence type="ECO:0000313" key="2">
    <source>
        <dbReference type="Proteomes" id="UP001501576"/>
    </source>
</evidence>
<sequence length="123" mass="13083">MAWVAGMVPVRRESLERTVVAGWRFQVAAARFRPPGARCPFPAAPSEGPLPPVRGLPVAFGWAGPVRGEAEDGFGQLGADVFDLAAGGVPFGDDRPRYGPSTGRIAGTHMRIGLAHLCGRRHR</sequence>
<gene>
    <name evidence="1" type="ORF">GCM10010390_06850</name>
</gene>